<proteinExistence type="predicted"/>
<evidence type="ECO:0000313" key="7">
    <source>
        <dbReference type="Proteomes" id="UP000241890"/>
    </source>
</evidence>
<keyword evidence="3" id="KW-0812">Transmembrane</keyword>
<keyword evidence="6" id="KW-0645">Protease</keyword>
<reference evidence="6 7" key="1">
    <citation type="submission" date="2017-12" db="EMBL/GenBank/DDBJ databases">
        <title>Sequencing, de novo assembly and annotation of complete genome of a new Thraustochytrid species, strain FCC1311.</title>
        <authorList>
            <person name="Sedici K."/>
            <person name="Godart F."/>
            <person name="Aiese Cigliano R."/>
            <person name="Sanseverino W."/>
            <person name="Barakat M."/>
            <person name="Ortet P."/>
            <person name="Marechal E."/>
            <person name="Cagnac O."/>
            <person name="Amato A."/>
        </authorList>
    </citation>
    <scope>NUCLEOTIDE SEQUENCE [LARGE SCALE GENOMIC DNA]</scope>
</reference>
<feature type="domain" description="Peptidase S1" evidence="5">
    <location>
        <begin position="26"/>
        <end position="279"/>
    </location>
</feature>
<feature type="signal peptide" evidence="4">
    <location>
        <begin position="1"/>
        <end position="22"/>
    </location>
</feature>
<organism evidence="6 7">
    <name type="scientific">Hondaea fermentalgiana</name>
    <dbReference type="NCBI Taxonomy" id="2315210"/>
    <lineage>
        <taxon>Eukaryota</taxon>
        <taxon>Sar</taxon>
        <taxon>Stramenopiles</taxon>
        <taxon>Bigyra</taxon>
        <taxon>Labyrinthulomycetes</taxon>
        <taxon>Thraustochytrida</taxon>
        <taxon>Thraustochytriidae</taxon>
        <taxon>Hondaea</taxon>
    </lineage>
</organism>
<feature type="compositionally biased region" description="Pro residues" evidence="2">
    <location>
        <begin position="287"/>
        <end position="307"/>
    </location>
</feature>
<dbReference type="SMART" id="SM00020">
    <property type="entry name" value="Tryp_SPc"/>
    <property type="match status" value="1"/>
</dbReference>
<protein>
    <submittedName>
        <fullName evidence="6">Serine protease 41</fullName>
    </submittedName>
</protein>
<dbReference type="GO" id="GO:0004252">
    <property type="term" value="F:serine-type endopeptidase activity"/>
    <property type="evidence" value="ECO:0007669"/>
    <property type="project" value="InterPro"/>
</dbReference>
<dbReference type="Pfam" id="PF00089">
    <property type="entry name" value="Trypsin"/>
    <property type="match status" value="1"/>
</dbReference>
<feature type="transmembrane region" description="Helical" evidence="3">
    <location>
        <begin position="406"/>
        <end position="430"/>
    </location>
</feature>
<feature type="compositionally biased region" description="Low complexity" evidence="2">
    <location>
        <begin position="480"/>
        <end position="493"/>
    </location>
</feature>
<keyword evidence="7" id="KW-1185">Reference proteome</keyword>
<dbReference type="EMBL" id="BEYU01000134">
    <property type="protein sequence ID" value="GBG32883.1"/>
    <property type="molecule type" value="Genomic_DNA"/>
</dbReference>
<accession>A0A2R5GW36</accession>
<comment type="caution">
    <text evidence="6">The sequence shown here is derived from an EMBL/GenBank/DDBJ whole genome shotgun (WGS) entry which is preliminary data.</text>
</comment>
<feature type="region of interest" description="Disordered" evidence="2">
    <location>
        <begin position="451"/>
        <end position="523"/>
    </location>
</feature>
<dbReference type="InterPro" id="IPR043504">
    <property type="entry name" value="Peptidase_S1_PA_chymotrypsin"/>
</dbReference>
<gene>
    <name evidence="6" type="ORF">FCC1311_091082</name>
</gene>
<dbReference type="PROSITE" id="PS50240">
    <property type="entry name" value="TRYPSIN_DOM"/>
    <property type="match status" value="1"/>
</dbReference>
<dbReference type="InterPro" id="IPR051333">
    <property type="entry name" value="CLIP_Serine_Protease"/>
</dbReference>
<dbReference type="InParanoid" id="A0A2R5GW36"/>
<evidence type="ECO:0000256" key="1">
    <source>
        <dbReference type="ARBA" id="ARBA00023026"/>
    </source>
</evidence>
<evidence type="ECO:0000256" key="3">
    <source>
        <dbReference type="SAM" id="Phobius"/>
    </source>
</evidence>
<keyword evidence="6" id="KW-0378">Hydrolase</keyword>
<dbReference type="Gene3D" id="2.40.10.10">
    <property type="entry name" value="Trypsin-like serine proteases"/>
    <property type="match status" value="1"/>
</dbReference>
<dbReference type="AlphaFoldDB" id="A0A2R5GW36"/>
<feature type="compositionally biased region" description="Polar residues" evidence="2">
    <location>
        <begin position="354"/>
        <end position="372"/>
    </location>
</feature>
<evidence type="ECO:0000313" key="6">
    <source>
        <dbReference type="EMBL" id="GBG32883.1"/>
    </source>
</evidence>
<dbReference type="PANTHER" id="PTHR24260">
    <property type="match status" value="1"/>
</dbReference>
<sequence length="541" mass="57215">MARLAAALYAAVAVACAYGAEAREGIADGAADGEAAARRELLFDDYAVSSIPMFVGSVQAKVSGDWLHMCTGAFIDRGWVLTSAECMNFYSAIPNMRFVLNQKWLASDGKWAKSVLLLTADREERDGLVLLPLSNKINQDRFTPMTVSPSVGGYYENVGSSVYVTSWFEPDSDEPSDLASLSPMSTLDLTVRSDSVCDASFSGSLNWTENFCASAEESVADDSETCFGDLGSPIYQYDSDGNGVLIGVLQERTGCTVESYMAKLTRATLHMSWMEDVVGRSLAASVPPTPAPTQRPTMSPTPKPTPKPTTRAPTDAPTMAPTPQPTTAEPTAFPTTAAPTLAPTTARPTLAPTNFPTHAPTNETMSPTSYPTVVSLEPTYAPSMAPPEVGDAASTPPDDSDEDSTILVPIVAGAGGIVGFGAALTALIMVRRRRRNPRPEFEPRAVLQLSPSSMYYDGGDGSGGSGSGSGAMEARRYNGSRFSSLDSVDSSGAHSGGSATQENPMFRTEDPVQLAAAAPPPSRARRILSKRFIPADISKIV</sequence>
<dbReference type="SUPFAM" id="SSF50494">
    <property type="entry name" value="Trypsin-like serine proteases"/>
    <property type="match status" value="1"/>
</dbReference>
<dbReference type="PROSITE" id="PS51257">
    <property type="entry name" value="PROKAR_LIPOPROTEIN"/>
    <property type="match status" value="1"/>
</dbReference>
<dbReference type="Proteomes" id="UP000241890">
    <property type="component" value="Unassembled WGS sequence"/>
</dbReference>
<name>A0A2R5GW36_9STRA</name>
<feature type="compositionally biased region" description="Low complexity" evidence="2">
    <location>
        <begin position="308"/>
        <end position="353"/>
    </location>
</feature>
<dbReference type="GO" id="GO:0006508">
    <property type="term" value="P:proteolysis"/>
    <property type="evidence" value="ECO:0007669"/>
    <property type="project" value="UniProtKB-KW"/>
</dbReference>
<dbReference type="InterPro" id="IPR009003">
    <property type="entry name" value="Peptidase_S1_PA"/>
</dbReference>
<keyword evidence="3" id="KW-1133">Transmembrane helix</keyword>
<keyword evidence="3" id="KW-0472">Membrane</keyword>
<feature type="compositionally biased region" description="Gly residues" evidence="2">
    <location>
        <begin position="458"/>
        <end position="469"/>
    </location>
</feature>
<evidence type="ECO:0000256" key="4">
    <source>
        <dbReference type="SAM" id="SignalP"/>
    </source>
</evidence>
<keyword evidence="4" id="KW-0732">Signal</keyword>
<dbReference type="InterPro" id="IPR001254">
    <property type="entry name" value="Trypsin_dom"/>
</dbReference>
<keyword evidence="1" id="KW-0843">Virulence</keyword>
<evidence type="ECO:0000259" key="5">
    <source>
        <dbReference type="PROSITE" id="PS50240"/>
    </source>
</evidence>
<evidence type="ECO:0000256" key="2">
    <source>
        <dbReference type="SAM" id="MobiDB-lite"/>
    </source>
</evidence>
<feature type="chain" id="PRO_5015347480" evidence="4">
    <location>
        <begin position="23"/>
        <end position="541"/>
    </location>
</feature>
<dbReference type="PANTHER" id="PTHR24260:SF132">
    <property type="entry name" value="PEPTIDASE S1 DOMAIN-CONTAINING PROTEIN"/>
    <property type="match status" value="1"/>
</dbReference>
<feature type="region of interest" description="Disordered" evidence="2">
    <location>
        <begin position="284"/>
        <end position="404"/>
    </location>
</feature>